<organism evidence="1 2">
    <name type="scientific">Streptococcus equi subsp. zooepidemicus</name>
    <dbReference type="NCBI Taxonomy" id="40041"/>
    <lineage>
        <taxon>Bacteria</taxon>
        <taxon>Bacillati</taxon>
        <taxon>Bacillota</taxon>
        <taxon>Bacilli</taxon>
        <taxon>Lactobacillales</taxon>
        <taxon>Streptococcaceae</taxon>
        <taxon>Streptococcus</taxon>
    </lineage>
</organism>
<sequence length="87" mass="10431">MSNNRFAQIKDQFQSQPAKLVSSSYQRGTASPKEYEKKKRYTLAFYPSTREEKLEHLVRYHGAKSASEYLEQLIEREWQNIKDIWRS</sequence>
<dbReference type="GeneID" id="83704145"/>
<dbReference type="EMBL" id="LR134317">
    <property type="protein sequence ID" value="VEF08828.1"/>
    <property type="molecule type" value="Genomic_DNA"/>
</dbReference>
<gene>
    <name evidence="1" type="ORF">NCTC6180_01601</name>
</gene>
<evidence type="ECO:0000313" key="2">
    <source>
        <dbReference type="Proteomes" id="UP000269903"/>
    </source>
</evidence>
<reference evidence="1 2" key="1">
    <citation type="submission" date="2018-12" db="EMBL/GenBank/DDBJ databases">
        <authorList>
            <consortium name="Pathogen Informatics"/>
        </authorList>
    </citation>
    <scope>NUCLEOTIDE SEQUENCE [LARGE SCALE GENOMIC DNA]</scope>
    <source>
        <strain evidence="1 2">NCTC6180</strain>
    </source>
</reference>
<proteinExistence type="predicted"/>
<dbReference type="RefSeq" id="WP_000069811.1">
    <property type="nucleotide sequence ID" value="NZ_CP065054.1"/>
</dbReference>
<accession>A0A7Z8ZXA8</accession>
<dbReference type="Proteomes" id="UP000269903">
    <property type="component" value="Chromosome"/>
</dbReference>
<evidence type="ECO:0000313" key="1">
    <source>
        <dbReference type="EMBL" id="VEF08828.1"/>
    </source>
</evidence>
<name>A0A7Z8ZXA8_STRSZ</name>
<dbReference type="AlphaFoldDB" id="A0A7Z8ZXA8"/>
<protein>
    <submittedName>
        <fullName evidence="1">Uncharacterized protein</fullName>
    </submittedName>
</protein>